<feature type="compositionally biased region" description="Gly residues" evidence="1">
    <location>
        <begin position="524"/>
        <end position="574"/>
    </location>
</feature>
<protein>
    <submittedName>
        <fullName evidence="3">DUF3300 domain-containing protein</fullName>
    </submittedName>
</protein>
<gene>
    <name evidence="3" type="ORF">IRI77_18050</name>
</gene>
<feature type="chain" id="PRO_5032770801" evidence="2">
    <location>
        <begin position="30"/>
        <end position="574"/>
    </location>
</feature>
<feature type="compositionally biased region" description="Low complexity" evidence="1">
    <location>
        <begin position="418"/>
        <end position="430"/>
    </location>
</feature>
<accession>A0A7S7NXU1</accession>
<sequence>MSSLWSRTATQRTVAALFALLVALPVSYAQEPADSASAPPPDVQQSVPQLSQQQLSNLVAPIALYPDPLLSQVLAASTYPLEIVEAHQWLAENKNLSGSQLIDAAKQQNWDPSVQALVAFPDALGLLANDIRWTTDLGNAFLAQQADVMGAVQDLRSRARANGKLTNSQQQVVTTESQDGQNVIQIMPADPQVIYVPVYQPNYVWGAPAYGYYPDLWYPSWFSFGYGWGPGLYMSSYYPSWGGWGGWGWNCGWFGRGISLNFSFFNHYGYRGYDYGGYRGYYGRGYSGSAAWAHNPGHRWGVAYPNRNVASRFSGGGYSNGGRGNYGSGFANGGRNNYGSRYDSPRNGGSQYNGNNGGNRGWRSSGDNNRGGGGRENATGRSSNANGGNNGGWRSFGDGNRGQQGGRSNFGTNSRGDSGSPRMSSPNSSNFGGTRGGGSEMQSGRGFSSSQGSWSTRSNERSGGSSYSAPRSGGSNGGGFSSPRSAPAQRQNFSSGSSSGSFSSPRSFGGGGSSSGGFSAPSRGFGGGGGFSGGGRSSGGGGFSGGGGGRSSGGFSGGGGGHSGGGGGGGHRGR</sequence>
<feature type="compositionally biased region" description="Polar residues" evidence="1">
    <location>
        <begin position="406"/>
        <end position="417"/>
    </location>
</feature>
<feature type="compositionally biased region" description="Low complexity" evidence="1">
    <location>
        <begin position="376"/>
        <end position="387"/>
    </location>
</feature>
<keyword evidence="4" id="KW-1185">Reference proteome</keyword>
<dbReference type="PANTHER" id="PTHR40269:SF1">
    <property type="entry name" value="OUTER MEMBRANE PROTEIN"/>
    <property type="match status" value="1"/>
</dbReference>
<evidence type="ECO:0000256" key="1">
    <source>
        <dbReference type="SAM" id="MobiDB-lite"/>
    </source>
</evidence>
<dbReference type="Pfam" id="PF11737">
    <property type="entry name" value="DUF3300"/>
    <property type="match status" value="1"/>
</dbReference>
<keyword evidence="2" id="KW-0732">Signal</keyword>
<dbReference type="KEGG" id="pfer:IRI77_18050"/>
<feature type="signal peptide" evidence="2">
    <location>
        <begin position="1"/>
        <end position="29"/>
    </location>
</feature>
<dbReference type="AlphaFoldDB" id="A0A7S7NXU1"/>
<dbReference type="PANTHER" id="PTHR40269">
    <property type="entry name" value="OUTER MEMBRANE PROTEIN-RELATED"/>
    <property type="match status" value="1"/>
</dbReference>
<feature type="compositionally biased region" description="Low complexity" evidence="1">
    <location>
        <begin position="442"/>
        <end position="457"/>
    </location>
</feature>
<dbReference type="Proteomes" id="UP000593892">
    <property type="component" value="Chromosome"/>
</dbReference>
<proteinExistence type="predicted"/>
<organism evidence="3 4">
    <name type="scientific">Paludibaculum fermentans</name>
    <dbReference type="NCBI Taxonomy" id="1473598"/>
    <lineage>
        <taxon>Bacteria</taxon>
        <taxon>Pseudomonadati</taxon>
        <taxon>Acidobacteriota</taxon>
        <taxon>Terriglobia</taxon>
        <taxon>Bryobacterales</taxon>
        <taxon>Bryobacteraceae</taxon>
        <taxon>Paludibaculum</taxon>
    </lineage>
</organism>
<evidence type="ECO:0000256" key="2">
    <source>
        <dbReference type="SAM" id="SignalP"/>
    </source>
</evidence>
<evidence type="ECO:0000313" key="3">
    <source>
        <dbReference type="EMBL" id="QOY91768.1"/>
    </source>
</evidence>
<dbReference type="InterPro" id="IPR021728">
    <property type="entry name" value="DUF3300"/>
</dbReference>
<reference evidence="3 4" key="1">
    <citation type="submission" date="2020-10" db="EMBL/GenBank/DDBJ databases">
        <title>Complete genome sequence of Paludibaculum fermentans P105T, a facultatively anaerobic acidobacterium capable of dissimilatory Fe(III) reduction.</title>
        <authorList>
            <person name="Dedysh S.N."/>
            <person name="Beletsky A.V."/>
            <person name="Kulichevskaya I.S."/>
            <person name="Mardanov A.V."/>
            <person name="Ravin N.V."/>
        </authorList>
    </citation>
    <scope>NUCLEOTIDE SEQUENCE [LARGE SCALE GENOMIC DNA]</scope>
    <source>
        <strain evidence="3 4">P105</strain>
    </source>
</reference>
<name>A0A7S7NXU1_PALFE</name>
<evidence type="ECO:0000313" key="4">
    <source>
        <dbReference type="Proteomes" id="UP000593892"/>
    </source>
</evidence>
<feature type="compositionally biased region" description="Low complexity" evidence="1">
    <location>
        <begin position="493"/>
        <end position="507"/>
    </location>
</feature>
<dbReference type="EMBL" id="CP063849">
    <property type="protein sequence ID" value="QOY91768.1"/>
    <property type="molecule type" value="Genomic_DNA"/>
</dbReference>
<feature type="region of interest" description="Disordered" evidence="1">
    <location>
        <begin position="337"/>
        <end position="574"/>
    </location>
</feature>
<dbReference type="RefSeq" id="WP_194453422.1">
    <property type="nucleotide sequence ID" value="NZ_CP063849.1"/>
</dbReference>